<evidence type="ECO:0000313" key="2">
    <source>
        <dbReference type="EMBL" id="KAJ8891163.1"/>
    </source>
</evidence>
<dbReference type="EMBL" id="JARBHB010000003">
    <property type="protein sequence ID" value="KAJ8891163.1"/>
    <property type="molecule type" value="Genomic_DNA"/>
</dbReference>
<protein>
    <submittedName>
        <fullName evidence="2">Uncharacterized protein</fullName>
    </submittedName>
</protein>
<dbReference type="Proteomes" id="UP001159363">
    <property type="component" value="Chromosome 3"/>
</dbReference>
<feature type="region of interest" description="Disordered" evidence="1">
    <location>
        <begin position="183"/>
        <end position="216"/>
    </location>
</feature>
<sequence>MLKEIAGVVSMLFNIGVEHLVERSAIHSINDIAIHPSARLPMHRVVLLAHRWQERSLAANVLEKFADAQCLSLRVLTSDSSVFLALWPKFRCEFNFAGSWCGKLGKRSAPSARNYQRTLEALADNILADESSTFLVCAFTQKFKTRKAWRRKPCTPVQSLARKSGGALDARVIVAPIAVPRNNEPINHTNEEVGRIENDRQETQEGSSRSTKTNYTKDMSDTKLSALKYAAVPTSSDRVRFPAGSPPTHPSDFRMWGSCRMMPLVGGFPRGSPVPPLPPPPLPFPRYSILSSLRPSPALKSSIQEASERYGRQLHARLVPRRSYAQGVQCFRRGPVLSKLDLQHRGIITRDESPQIKLRPTLMNGCTSWFETRSEIGCKIDTENCLHHSSSELDWRSRFRRLELSIRDQQPSSTNIKLEPGWELGSFDLGSGKMLVQPGIRDAQLSSFIIARFVPAQLEHLPVSWAAIGWRCFYFLAGRGGDDAGRADRLPSGRVAVGAPPFDGRRLAPSAVTGPASLPCSQQRRAIVRRPAAEMAPTSHTARVSRFRDIPLDQYQLGCPLVDDRPIMNTVKYRVVSGVQSRTELPRSPKFTTTALSHQPVGPRAGIGIIPAAPEPGGCAIRHLGTRRVADSRRSQAALVPSHTQMHLSFAGPQGAGAYPGEIAATSTTARRGYQQYYFAYWRGLCL</sequence>
<keyword evidence="3" id="KW-1185">Reference proteome</keyword>
<gene>
    <name evidence="2" type="ORF">PR048_010678</name>
</gene>
<organism evidence="2 3">
    <name type="scientific">Dryococelus australis</name>
    <dbReference type="NCBI Taxonomy" id="614101"/>
    <lineage>
        <taxon>Eukaryota</taxon>
        <taxon>Metazoa</taxon>
        <taxon>Ecdysozoa</taxon>
        <taxon>Arthropoda</taxon>
        <taxon>Hexapoda</taxon>
        <taxon>Insecta</taxon>
        <taxon>Pterygota</taxon>
        <taxon>Neoptera</taxon>
        <taxon>Polyneoptera</taxon>
        <taxon>Phasmatodea</taxon>
        <taxon>Verophasmatodea</taxon>
        <taxon>Anareolatae</taxon>
        <taxon>Phasmatidae</taxon>
        <taxon>Eurycanthinae</taxon>
        <taxon>Dryococelus</taxon>
    </lineage>
</organism>
<feature type="compositionally biased region" description="Polar residues" evidence="1">
    <location>
        <begin position="204"/>
        <end position="216"/>
    </location>
</feature>
<comment type="caution">
    <text evidence="2">The sequence shown here is derived from an EMBL/GenBank/DDBJ whole genome shotgun (WGS) entry which is preliminary data.</text>
</comment>
<name>A0ABQ9I3E7_9NEOP</name>
<reference evidence="2 3" key="1">
    <citation type="submission" date="2023-02" db="EMBL/GenBank/DDBJ databases">
        <title>LHISI_Scaffold_Assembly.</title>
        <authorList>
            <person name="Stuart O.P."/>
            <person name="Cleave R."/>
            <person name="Magrath M.J.L."/>
            <person name="Mikheyev A.S."/>
        </authorList>
    </citation>
    <scope>NUCLEOTIDE SEQUENCE [LARGE SCALE GENOMIC DNA]</scope>
    <source>
        <strain evidence="2">Daus_M_001</strain>
        <tissue evidence="2">Leg muscle</tissue>
    </source>
</reference>
<proteinExistence type="predicted"/>
<accession>A0ABQ9I3E7</accession>
<evidence type="ECO:0000313" key="3">
    <source>
        <dbReference type="Proteomes" id="UP001159363"/>
    </source>
</evidence>
<evidence type="ECO:0000256" key="1">
    <source>
        <dbReference type="SAM" id="MobiDB-lite"/>
    </source>
</evidence>
<feature type="compositionally biased region" description="Basic and acidic residues" evidence="1">
    <location>
        <begin position="189"/>
        <end position="203"/>
    </location>
</feature>